<feature type="compositionally biased region" description="Acidic residues" evidence="1">
    <location>
        <begin position="131"/>
        <end position="142"/>
    </location>
</feature>
<dbReference type="AlphaFoldDB" id="M7C593"/>
<feature type="compositionally biased region" description="Low complexity" evidence="1">
    <location>
        <begin position="149"/>
        <end position="158"/>
    </location>
</feature>
<dbReference type="PANTHER" id="PTHR47595:SF1">
    <property type="entry name" value="MYB_SANT-LIKE DNA-BINDING DOMAIN-CONTAINING PROTEIN"/>
    <property type="match status" value="1"/>
</dbReference>
<reference evidence="4" key="1">
    <citation type="journal article" date="2013" name="Nat. Genet.">
        <title>The draft genomes of soft-shell turtle and green sea turtle yield insights into the development and evolution of the turtle-specific body plan.</title>
        <authorList>
            <person name="Wang Z."/>
            <person name="Pascual-Anaya J."/>
            <person name="Zadissa A."/>
            <person name="Li W."/>
            <person name="Niimura Y."/>
            <person name="Huang Z."/>
            <person name="Li C."/>
            <person name="White S."/>
            <person name="Xiong Z."/>
            <person name="Fang D."/>
            <person name="Wang B."/>
            <person name="Ming Y."/>
            <person name="Chen Y."/>
            <person name="Zheng Y."/>
            <person name="Kuraku S."/>
            <person name="Pignatelli M."/>
            <person name="Herrero J."/>
            <person name="Beal K."/>
            <person name="Nozawa M."/>
            <person name="Li Q."/>
            <person name="Wang J."/>
            <person name="Zhang H."/>
            <person name="Yu L."/>
            <person name="Shigenobu S."/>
            <person name="Wang J."/>
            <person name="Liu J."/>
            <person name="Flicek P."/>
            <person name="Searle S."/>
            <person name="Wang J."/>
            <person name="Kuratani S."/>
            <person name="Yin Y."/>
            <person name="Aken B."/>
            <person name="Zhang G."/>
            <person name="Irie N."/>
        </authorList>
    </citation>
    <scope>NUCLEOTIDE SEQUENCE [LARGE SCALE GENOMIC DNA]</scope>
</reference>
<evidence type="ECO:0000313" key="4">
    <source>
        <dbReference type="Proteomes" id="UP000031443"/>
    </source>
</evidence>
<accession>M7C593</accession>
<name>M7C593_CHEMY</name>
<evidence type="ECO:0000313" key="3">
    <source>
        <dbReference type="EMBL" id="EMP35672.1"/>
    </source>
</evidence>
<dbReference type="InterPro" id="IPR044822">
    <property type="entry name" value="Myb_DNA-bind_4"/>
</dbReference>
<evidence type="ECO:0000256" key="1">
    <source>
        <dbReference type="SAM" id="MobiDB-lite"/>
    </source>
</evidence>
<feature type="region of interest" description="Disordered" evidence="1">
    <location>
        <begin position="103"/>
        <end position="215"/>
    </location>
</feature>
<sequence length="215" mass="24208">MVGYRSKRFLAWTTVELLDLISIWGEEAVQSLLCLSCRYWDTYGQISQGLCEKGYDRDTLQCRAKIKEPRQVYHKVREANRHSSASPKTCQFYKELDVILGGDPTSIAKSPMDTLEGTEAEERGPNPEDKVIDEEVELDEDVQLPTGSPEEQPATELAAETEEADVAPEPAQSQSTKSLESCTIMEQSKRNCTHDEHMVDNLDRDNKQGKGFMTS</sequence>
<dbReference type="EMBL" id="KB527912">
    <property type="protein sequence ID" value="EMP35672.1"/>
    <property type="molecule type" value="Genomic_DNA"/>
</dbReference>
<organism evidence="3 4">
    <name type="scientific">Chelonia mydas</name>
    <name type="common">Green sea-turtle</name>
    <name type="synonym">Chelonia agassizi</name>
    <dbReference type="NCBI Taxonomy" id="8469"/>
    <lineage>
        <taxon>Eukaryota</taxon>
        <taxon>Metazoa</taxon>
        <taxon>Chordata</taxon>
        <taxon>Craniata</taxon>
        <taxon>Vertebrata</taxon>
        <taxon>Euteleostomi</taxon>
        <taxon>Archelosauria</taxon>
        <taxon>Testudinata</taxon>
        <taxon>Testudines</taxon>
        <taxon>Cryptodira</taxon>
        <taxon>Durocryptodira</taxon>
        <taxon>Americhelydia</taxon>
        <taxon>Chelonioidea</taxon>
        <taxon>Cheloniidae</taxon>
        <taxon>Chelonia</taxon>
    </lineage>
</organism>
<gene>
    <name evidence="3" type="ORF">UY3_07158</name>
</gene>
<dbReference type="Proteomes" id="UP000031443">
    <property type="component" value="Unassembled WGS sequence"/>
</dbReference>
<dbReference type="PANTHER" id="PTHR47595">
    <property type="entry name" value="HEAT SHOCK 70 KDA PROTEIN 14"/>
    <property type="match status" value="1"/>
</dbReference>
<dbReference type="Gene3D" id="1.10.10.60">
    <property type="entry name" value="Homeodomain-like"/>
    <property type="match status" value="1"/>
</dbReference>
<feature type="domain" description="Myb/SANT-like DNA-binding" evidence="2">
    <location>
        <begin position="12"/>
        <end position="97"/>
    </location>
</feature>
<feature type="compositionally biased region" description="Basic and acidic residues" evidence="1">
    <location>
        <begin position="187"/>
        <end position="208"/>
    </location>
</feature>
<feature type="compositionally biased region" description="Polar residues" evidence="1">
    <location>
        <begin position="171"/>
        <end position="186"/>
    </location>
</feature>
<evidence type="ECO:0000259" key="2">
    <source>
        <dbReference type="Pfam" id="PF13837"/>
    </source>
</evidence>
<proteinExistence type="predicted"/>
<keyword evidence="4" id="KW-1185">Reference proteome</keyword>
<dbReference type="Pfam" id="PF13837">
    <property type="entry name" value="Myb_DNA-bind_4"/>
    <property type="match status" value="1"/>
</dbReference>
<feature type="compositionally biased region" description="Basic and acidic residues" evidence="1">
    <location>
        <begin position="120"/>
        <end position="130"/>
    </location>
</feature>
<protein>
    <recommendedName>
        <fullName evidence="2">Myb/SANT-like DNA-binding domain-containing protein</fullName>
    </recommendedName>
</protein>